<dbReference type="SUPFAM" id="SSF48264">
    <property type="entry name" value="Cytochrome P450"/>
    <property type="match status" value="1"/>
</dbReference>
<name>A0A5C3LRX9_9AGAR</name>
<dbReference type="CDD" id="cd11069">
    <property type="entry name" value="CYP_FUM15-like"/>
    <property type="match status" value="1"/>
</dbReference>
<dbReference type="GO" id="GO:0016020">
    <property type="term" value="C:membrane"/>
    <property type="evidence" value="ECO:0007669"/>
    <property type="project" value="UniProtKB-SubCell"/>
</dbReference>
<comment type="cofactor">
    <cofactor evidence="1 13">
        <name>heme</name>
        <dbReference type="ChEBI" id="CHEBI:30413"/>
    </cofactor>
</comment>
<dbReference type="STRING" id="68775.A0A5C3LRX9"/>
<evidence type="ECO:0000256" key="12">
    <source>
        <dbReference type="ARBA" id="ARBA00023136"/>
    </source>
</evidence>
<protein>
    <submittedName>
        <fullName evidence="15">Cytochrome P450</fullName>
    </submittedName>
</protein>
<evidence type="ECO:0000256" key="2">
    <source>
        <dbReference type="ARBA" id="ARBA00004370"/>
    </source>
</evidence>
<sequence>MIHVYRISLTEIALTVSVVWFLYKLHGRFSKKGLQTTPLNGPPNKSFIFGLYRHIQKSDDLGLVYEEWATRYGPAFKVAGSFGTSQVVICDPKANAHFYAKETYVYVQTKLSRVFVENLFGRGLLWSEGDSHKRQRKALSPAFSNAAIRKLTSVFYDSSYKMKAAWDSTIDASTVDTLIDVQKWMDRIALDSVGIAGFGHDFGSLDGHRSSVAEVFDMFGSADSSLISDIIFFLGPVLPVLQKLPTKRNKIFKQLRTNMGEIAEELLERTRREKEGIPMSEEKSIIGLLLKAENSSPDLQISQEEIIAQVVCIYSLSQICLFSCTLWMQNVLLLAGYVTTSVSLTWALIELCRKPEKQQKLRDELAEFAGTDPTFDQLATGLPYLDGVVHEVLRLHPPVRETTRVAAEDDLIPFSNPVITASGETITSIVIAKGTVVTSPILHMNTCESFWGPDAREFEPERWLKEELGPAKDIQGHRHLLTFSDGPRICLGKSFALAEFKAVLSVLICNYTFELPDGPTTKIDNYASIIPRPKLEGEIGARLPLKVKRIN</sequence>
<keyword evidence="5 13" id="KW-0349">Heme</keyword>
<dbReference type="PROSITE" id="PS00086">
    <property type="entry name" value="CYTOCHROME_P450"/>
    <property type="match status" value="1"/>
</dbReference>
<dbReference type="GO" id="GO:0004497">
    <property type="term" value="F:monooxygenase activity"/>
    <property type="evidence" value="ECO:0007669"/>
    <property type="project" value="UniProtKB-KW"/>
</dbReference>
<dbReference type="GO" id="GO:0020037">
    <property type="term" value="F:heme binding"/>
    <property type="evidence" value="ECO:0007669"/>
    <property type="project" value="InterPro"/>
</dbReference>
<keyword evidence="9 14" id="KW-0560">Oxidoreductase</keyword>
<comment type="pathway">
    <text evidence="3">Secondary metabolite biosynthesis; terpenoid biosynthesis.</text>
</comment>
<evidence type="ECO:0000256" key="3">
    <source>
        <dbReference type="ARBA" id="ARBA00004721"/>
    </source>
</evidence>
<dbReference type="InterPro" id="IPR002403">
    <property type="entry name" value="Cyt_P450_E_grp-IV"/>
</dbReference>
<evidence type="ECO:0000256" key="5">
    <source>
        <dbReference type="ARBA" id="ARBA00022617"/>
    </source>
</evidence>
<keyword evidence="6" id="KW-0812">Transmembrane</keyword>
<keyword evidence="8" id="KW-1133">Transmembrane helix</keyword>
<dbReference type="GO" id="GO:0016705">
    <property type="term" value="F:oxidoreductase activity, acting on paired donors, with incorporation or reduction of molecular oxygen"/>
    <property type="evidence" value="ECO:0007669"/>
    <property type="project" value="InterPro"/>
</dbReference>
<gene>
    <name evidence="15" type="ORF">BDQ12DRAFT_737826</name>
</gene>
<dbReference type="PANTHER" id="PTHR24305:SF166">
    <property type="entry name" value="CYTOCHROME P450 12A4, MITOCHONDRIAL-RELATED"/>
    <property type="match status" value="1"/>
</dbReference>
<dbReference type="AlphaFoldDB" id="A0A5C3LRX9"/>
<dbReference type="Pfam" id="PF00067">
    <property type="entry name" value="p450"/>
    <property type="match status" value="2"/>
</dbReference>
<keyword evidence="16" id="KW-1185">Reference proteome</keyword>
<dbReference type="OrthoDB" id="1470350at2759"/>
<evidence type="ECO:0000256" key="11">
    <source>
        <dbReference type="ARBA" id="ARBA00023033"/>
    </source>
</evidence>
<dbReference type="InterPro" id="IPR001128">
    <property type="entry name" value="Cyt_P450"/>
</dbReference>
<dbReference type="Proteomes" id="UP000308652">
    <property type="component" value="Unassembled WGS sequence"/>
</dbReference>
<dbReference type="GO" id="GO:0005506">
    <property type="term" value="F:iron ion binding"/>
    <property type="evidence" value="ECO:0007669"/>
    <property type="project" value="InterPro"/>
</dbReference>
<dbReference type="InterPro" id="IPR017972">
    <property type="entry name" value="Cyt_P450_CS"/>
</dbReference>
<proteinExistence type="inferred from homology"/>
<evidence type="ECO:0000256" key="14">
    <source>
        <dbReference type="RuleBase" id="RU000461"/>
    </source>
</evidence>
<evidence type="ECO:0000313" key="16">
    <source>
        <dbReference type="Proteomes" id="UP000308652"/>
    </source>
</evidence>
<keyword evidence="11 14" id="KW-0503">Monooxygenase</keyword>
<dbReference type="Gene3D" id="1.10.630.10">
    <property type="entry name" value="Cytochrome P450"/>
    <property type="match status" value="1"/>
</dbReference>
<dbReference type="InterPro" id="IPR036396">
    <property type="entry name" value="Cyt_P450_sf"/>
</dbReference>
<accession>A0A5C3LRX9</accession>
<evidence type="ECO:0000313" key="15">
    <source>
        <dbReference type="EMBL" id="TFK35103.1"/>
    </source>
</evidence>
<comment type="subcellular location">
    <subcellularLocation>
        <location evidence="2">Membrane</location>
    </subcellularLocation>
</comment>
<comment type="similarity">
    <text evidence="4 14">Belongs to the cytochrome P450 family.</text>
</comment>
<evidence type="ECO:0000256" key="6">
    <source>
        <dbReference type="ARBA" id="ARBA00022692"/>
    </source>
</evidence>
<keyword evidence="12" id="KW-0472">Membrane</keyword>
<dbReference type="PRINTS" id="PR00385">
    <property type="entry name" value="P450"/>
</dbReference>
<dbReference type="EMBL" id="ML213625">
    <property type="protein sequence ID" value="TFK35103.1"/>
    <property type="molecule type" value="Genomic_DNA"/>
</dbReference>
<organism evidence="15 16">
    <name type="scientific">Crucibulum laeve</name>
    <dbReference type="NCBI Taxonomy" id="68775"/>
    <lineage>
        <taxon>Eukaryota</taxon>
        <taxon>Fungi</taxon>
        <taxon>Dikarya</taxon>
        <taxon>Basidiomycota</taxon>
        <taxon>Agaricomycotina</taxon>
        <taxon>Agaricomycetes</taxon>
        <taxon>Agaricomycetidae</taxon>
        <taxon>Agaricales</taxon>
        <taxon>Agaricineae</taxon>
        <taxon>Nidulariaceae</taxon>
        <taxon>Crucibulum</taxon>
    </lineage>
</organism>
<evidence type="ECO:0000256" key="9">
    <source>
        <dbReference type="ARBA" id="ARBA00023002"/>
    </source>
</evidence>
<evidence type="ECO:0000256" key="13">
    <source>
        <dbReference type="PIRSR" id="PIRSR602403-1"/>
    </source>
</evidence>
<evidence type="ECO:0000256" key="10">
    <source>
        <dbReference type="ARBA" id="ARBA00023004"/>
    </source>
</evidence>
<dbReference type="InterPro" id="IPR050121">
    <property type="entry name" value="Cytochrome_P450_monoxygenase"/>
</dbReference>
<keyword evidence="10 13" id="KW-0408">Iron</keyword>
<evidence type="ECO:0000256" key="4">
    <source>
        <dbReference type="ARBA" id="ARBA00010617"/>
    </source>
</evidence>
<keyword evidence="7 13" id="KW-0479">Metal-binding</keyword>
<evidence type="ECO:0000256" key="7">
    <source>
        <dbReference type="ARBA" id="ARBA00022723"/>
    </source>
</evidence>
<feature type="binding site" description="axial binding residue" evidence="13">
    <location>
        <position position="490"/>
    </location>
    <ligand>
        <name>heme</name>
        <dbReference type="ChEBI" id="CHEBI:30413"/>
    </ligand>
    <ligandPart>
        <name>Fe</name>
        <dbReference type="ChEBI" id="CHEBI:18248"/>
    </ligandPart>
</feature>
<dbReference type="PRINTS" id="PR00465">
    <property type="entry name" value="EP450IV"/>
</dbReference>
<dbReference type="PANTHER" id="PTHR24305">
    <property type="entry name" value="CYTOCHROME P450"/>
    <property type="match status" value="1"/>
</dbReference>
<evidence type="ECO:0000256" key="1">
    <source>
        <dbReference type="ARBA" id="ARBA00001971"/>
    </source>
</evidence>
<evidence type="ECO:0000256" key="8">
    <source>
        <dbReference type="ARBA" id="ARBA00022989"/>
    </source>
</evidence>
<reference evidence="15 16" key="1">
    <citation type="journal article" date="2019" name="Nat. Ecol. Evol.">
        <title>Megaphylogeny resolves global patterns of mushroom evolution.</title>
        <authorList>
            <person name="Varga T."/>
            <person name="Krizsan K."/>
            <person name="Foldi C."/>
            <person name="Dima B."/>
            <person name="Sanchez-Garcia M."/>
            <person name="Sanchez-Ramirez S."/>
            <person name="Szollosi G.J."/>
            <person name="Szarkandi J.G."/>
            <person name="Papp V."/>
            <person name="Albert L."/>
            <person name="Andreopoulos W."/>
            <person name="Angelini C."/>
            <person name="Antonin V."/>
            <person name="Barry K.W."/>
            <person name="Bougher N.L."/>
            <person name="Buchanan P."/>
            <person name="Buyck B."/>
            <person name="Bense V."/>
            <person name="Catcheside P."/>
            <person name="Chovatia M."/>
            <person name="Cooper J."/>
            <person name="Damon W."/>
            <person name="Desjardin D."/>
            <person name="Finy P."/>
            <person name="Geml J."/>
            <person name="Haridas S."/>
            <person name="Hughes K."/>
            <person name="Justo A."/>
            <person name="Karasinski D."/>
            <person name="Kautmanova I."/>
            <person name="Kiss B."/>
            <person name="Kocsube S."/>
            <person name="Kotiranta H."/>
            <person name="LaButti K.M."/>
            <person name="Lechner B.E."/>
            <person name="Liimatainen K."/>
            <person name="Lipzen A."/>
            <person name="Lukacs Z."/>
            <person name="Mihaltcheva S."/>
            <person name="Morgado L.N."/>
            <person name="Niskanen T."/>
            <person name="Noordeloos M.E."/>
            <person name="Ohm R.A."/>
            <person name="Ortiz-Santana B."/>
            <person name="Ovrebo C."/>
            <person name="Racz N."/>
            <person name="Riley R."/>
            <person name="Savchenko A."/>
            <person name="Shiryaev A."/>
            <person name="Soop K."/>
            <person name="Spirin V."/>
            <person name="Szebenyi C."/>
            <person name="Tomsovsky M."/>
            <person name="Tulloss R.E."/>
            <person name="Uehling J."/>
            <person name="Grigoriev I.V."/>
            <person name="Vagvolgyi C."/>
            <person name="Papp T."/>
            <person name="Martin F.M."/>
            <person name="Miettinen O."/>
            <person name="Hibbett D.S."/>
            <person name="Nagy L.G."/>
        </authorList>
    </citation>
    <scope>NUCLEOTIDE SEQUENCE [LARGE SCALE GENOMIC DNA]</scope>
    <source>
        <strain evidence="15 16">CBS 166.37</strain>
    </source>
</reference>